<reference evidence="2 3" key="1">
    <citation type="submission" date="2024-09" db="EMBL/GenBank/DDBJ databases">
        <title>Genome sequencing and assembly of Phytophthora oleae, isolate VK10A, causative agent of rot of olive drupes.</title>
        <authorList>
            <person name="Conti Taguali S."/>
            <person name="Riolo M."/>
            <person name="La Spada F."/>
            <person name="Cacciola S.O."/>
            <person name="Dionisio G."/>
        </authorList>
    </citation>
    <scope>NUCLEOTIDE SEQUENCE [LARGE SCALE GENOMIC DNA]</scope>
    <source>
        <strain evidence="2 3">VK10A</strain>
    </source>
</reference>
<dbReference type="EMBL" id="JBIMZQ010000012">
    <property type="protein sequence ID" value="KAL3667938.1"/>
    <property type="molecule type" value="Genomic_DNA"/>
</dbReference>
<feature type="compositionally biased region" description="Polar residues" evidence="1">
    <location>
        <begin position="1"/>
        <end position="12"/>
    </location>
</feature>
<accession>A0ABD3FM29</accession>
<evidence type="ECO:0000313" key="3">
    <source>
        <dbReference type="Proteomes" id="UP001632037"/>
    </source>
</evidence>
<comment type="caution">
    <text evidence="2">The sequence shown here is derived from an EMBL/GenBank/DDBJ whole genome shotgun (WGS) entry which is preliminary data.</text>
</comment>
<gene>
    <name evidence="2" type="ORF">V7S43_006815</name>
</gene>
<name>A0ABD3FM29_9STRA</name>
<proteinExistence type="predicted"/>
<organism evidence="2 3">
    <name type="scientific">Phytophthora oleae</name>
    <dbReference type="NCBI Taxonomy" id="2107226"/>
    <lineage>
        <taxon>Eukaryota</taxon>
        <taxon>Sar</taxon>
        <taxon>Stramenopiles</taxon>
        <taxon>Oomycota</taxon>
        <taxon>Peronosporomycetes</taxon>
        <taxon>Peronosporales</taxon>
        <taxon>Peronosporaceae</taxon>
        <taxon>Phytophthora</taxon>
    </lineage>
</organism>
<protein>
    <submittedName>
        <fullName evidence="2">Uncharacterized protein</fullName>
    </submittedName>
</protein>
<evidence type="ECO:0000256" key="1">
    <source>
        <dbReference type="SAM" id="MobiDB-lite"/>
    </source>
</evidence>
<dbReference type="AlphaFoldDB" id="A0ABD3FM29"/>
<feature type="region of interest" description="Disordered" evidence="1">
    <location>
        <begin position="1"/>
        <end position="21"/>
    </location>
</feature>
<evidence type="ECO:0000313" key="2">
    <source>
        <dbReference type="EMBL" id="KAL3667938.1"/>
    </source>
</evidence>
<keyword evidence="3" id="KW-1185">Reference proteome</keyword>
<sequence>MASHFWGTSQIASPDPEKPGAVRLHRAAPAVELRSLMQMRFRSPIDTTGVLLSRAHNEAVLAAPATDYWTAV</sequence>
<dbReference type="Proteomes" id="UP001632037">
    <property type="component" value="Unassembled WGS sequence"/>
</dbReference>